<dbReference type="InterPro" id="IPR011098">
    <property type="entry name" value="G5_dom"/>
</dbReference>
<dbReference type="PANTHER" id="PTHR39160">
    <property type="entry name" value="CELL WALL-BINDING PROTEIN YOCH"/>
    <property type="match status" value="1"/>
</dbReference>
<evidence type="ECO:0000256" key="2">
    <source>
        <dbReference type="SAM" id="Phobius"/>
    </source>
</evidence>
<dbReference type="Pfam" id="PF06725">
    <property type="entry name" value="3D"/>
    <property type="match status" value="1"/>
</dbReference>
<dbReference type="InterPro" id="IPR051933">
    <property type="entry name" value="Resuscitation_pf_RpfB"/>
</dbReference>
<dbReference type="Pfam" id="PF07501">
    <property type="entry name" value="G5"/>
    <property type="match status" value="1"/>
</dbReference>
<dbReference type="InterPro" id="IPR036908">
    <property type="entry name" value="RlpA-like_sf"/>
</dbReference>
<evidence type="ECO:0000256" key="1">
    <source>
        <dbReference type="ARBA" id="ARBA00022729"/>
    </source>
</evidence>
<keyword evidence="1" id="KW-0732">Signal</keyword>
<keyword evidence="2" id="KW-1133">Transmembrane helix</keyword>
<dbReference type="SUPFAM" id="SSF50685">
    <property type="entry name" value="Barwin-like endoglucanases"/>
    <property type="match status" value="1"/>
</dbReference>
<keyword evidence="5" id="KW-1185">Reference proteome</keyword>
<reference evidence="4 5" key="1">
    <citation type="submission" date="2024-03" db="EMBL/GenBank/DDBJ databases">
        <title>Bacilli Hybrid Assemblies.</title>
        <authorList>
            <person name="Kovac J."/>
        </authorList>
    </citation>
    <scope>NUCLEOTIDE SEQUENCE [LARGE SCALE GENOMIC DNA]</scope>
    <source>
        <strain evidence="4 5">FSL R7-0666</strain>
    </source>
</reference>
<dbReference type="PROSITE" id="PS51109">
    <property type="entry name" value="G5"/>
    <property type="match status" value="1"/>
</dbReference>
<dbReference type="InterPro" id="IPR010611">
    <property type="entry name" value="3D_dom"/>
</dbReference>
<proteinExistence type="predicted"/>
<evidence type="ECO:0000313" key="5">
    <source>
        <dbReference type="Proteomes" id="UP001418796"/>
    </source>
</evidence>
<organism evidence="4 5">
    <name type="scientific">Alkalicoccobacillus gibsonii</name>
    <dbReference type="NCBI Taxonomy" id="79881"/>
    <lineage>
        <taxon>Bacteria</taxon>
        <taxon>Bacillati</taxon>
        <taxon>Bacillota</taxon>
        <taxon>Bacilli</taxon>
        <taxon>Bacillales</taxon>
        <taxon>Bacillaceae</taxon>
        <taxon>Alkalicoccobacillus</taxon>
    </lineage>
</organism>
<dbReference type="EMBL" id="JBCITK010000001">
    <property type="protein sequence ID" value="MEN0641621.1"/>
    <property type="molecule type" value="Genomic_DNA"/>
</dbReference>
<dbReference type="CDD" id="cd22786">
    <property type="entry name" value="DPBB_YuiC-like"/>
    <property type="match status" value="1"/>
</dbReference>
<dbReference type="PANTHER" id="PTHR39160:SF4">
    <property type="entry name" value="RESUSCITATION-PROMOTING FACTOR RPFB"/>
    <property type="match status" value="1"/>
</dbReference>
<comment type="caution">
    <text evidence="4">The sequence shown here is derived from an EMBL/GenBank/DDBJ whole genome shotgun (WGS) entry which is preliminary data.</text>
</comment>
<dbReference type="Gene3D" id="2.20.230.10">
    <property type="entry name" value="Resuscitation-promoting factor rpfb"/>
    <property type="match status" value="1"/>
</dbReference>
<evidence type="ECO:0000259" key="3">
    <source>
        <dbReference type="PROSITE" id="PS51109"/>
    </source>
</evidence>
<dbReference type="Gene3D" id="2.40.40.10">
    <property type="entry name" value="RlpA-like domain"/>
    <property type="match status" value="1"/>
</dbReference>
<protein>
    <submittedName>
        <fullName evidence="4">Ubiquitin-like domain-containing protein</fullName>
    </submittedName>
</protein>
<dbReference type="Pfam" id="PF03990">
    <property type="entry name" value="DUF348"/>
    <property type="match status" value="3"/>
</dbReference>
<dbReference type="Proteomes" id="UP001418796">
    <property type="component" value="Unassembled WGS sequence"/>
</dbReference>
<dbReference type="InterPro" id="IPR007137">
    <property type="entry name" value="DUF348"/>
</dbReference>
<gene>
    <name evidence="4" type="ORF">MKY91_00300</name>
</gene>
<feature type="domain" description="G5" evidence="3">
    <location>
        <begin position="211"/>
        <end position="291"/>
    </location>
</feature>
<sequence length="423" mass="46585">MEATKTYRLLLDHVSNHKYLISIVGFALALAAVFYAVFEMTKHTVTVSIDGTEEVVLSTHADTVADLFADEDWDTNQYDVIEPSLDTQINEDTEVLWKQAKEVAVTTDGETETVWTTQEDVKGLLDELSIEYKEHDELEPQVDTAITDNMNVQYDSAFLVTLKSDGKEQDIWTTSTTVADFLDREDVELGDLDRVEPVVEDRLDKESIVQVTRIEKVTDVVEENISYETITKNDDTIDKGKEEVEEEGEEGTLEKTYELVLEDGEEVSRELVKTETTKDHKDRVVAVGTREEAVVAKAEPEPVKEAKQETKIASEQVEAAPAEEPAAEKSFTMTATAYTASCAGCSGVTATGIDLNNNRNMKVVAVDPSVIPLGSKVHVEGYGTAIAGDTGGAISGNKIDLHVPSQAEAERFGRKQVKVTIVE</sequence>
<dbReference type="RefSeq" id="WP_343128884.1">
    <property type="nucleotide sequence ID" value="NZ_JBCITK010000001.1"/>
</dbReference>
<keyword evidence="2" id="KW-0472">Membrane</keyword>
<name>A0ABU9VF99_9BACI</name>
<keyword evidence="2" id="KW-0812">Transmembrane</keyword>
<accession>A0ABU9VF99</accession>
<dbReference type="SMART" id="SM01208">
    <property type="entry name" value="G5"/>
    <property type="match status" value="1"/>
</dbReference>
<evidence type="ECO:0000313" key="4">
    <source>
        <dbReference type="EMBL" id="MEN0641621.1"/>
    </source>
</evidence>
<feature type="transmembrane region" description="Helical" evidence="2">
    <location>
        <begin position="20"/>
        <end position="38"/>
    </location>
</feature>